<organism evidence="2 3">
    <name type="scientific">Insolitispirillum peregrinum</name>
    <dbReference type="NCBI Taxonomy" id="80876"/>
    <lineage>
        <taxon>Bacteria</taxon>
        <taxon>Pseudomonadati</taxon>
        <taxon>Pseudomonadota</taxon>
        <taxon>Alphaproteobacteria</taxon>
        <taxon>Rhodospirillales</taxon>
        <taxon>Novispirillaceae</taxon>
        <taxon>Insolitispirillum</taxon>
    </lineage>
</organism>
<dbReference type="RefSeq" id="WP_076400270.1">
    <property type="nucleotide sequence ID" value="NZ_FTOA01000003.1"/>
</dbReference>
<keyword evidence="3" id="KW-1185">Reference proteome</keyword>
<dbReference type="Proteomes" id="UP000185678">
    <property type="component" value="Unassembled WGS sequence"/>
</dbReference>
<dbReference type="InterPro" id="IPR012337">
    <property type="entry name" value="RNaseH-like_sf"/>
</dbReference>
<dbReference type="Pfam" id="PF09299">
    <property type="entry name" value="Mu-transpos_C"/>
    <property type="match status" value="1"/>
</dbReference>
<dbReference type="InterPro" id="IPR015378">
    <property type="entry name" value="Transposase-like_Mu_C"/>
</dbReference>
<proteinExistence type="predicted"/>
<dbReference type="GO" id="GO:0003676">
    <property type="term" value="F:nucleic acid binding"/>
    <property type="evidence" value="ECO:0007669"/>
    <property type="project" value="InterPro"/>
</dbReference>
<dbReference type="Gene3D" id="3.30.420.10">
    <property type="entry name" value="Ribonuclease H-like superfamily/Ribonuclease H"/>
    <property type="match status" value="1"/>
</dbReference>
<dbReference type="SUPFAM" id="SSF53098">
    <property type="entry name" value="Ribonuclease H-like"/>
    <property type="match status" value="1"/>
</dbReference>
<feature type="domain" description="Transposase-like Mu C-terminal" evidence="1">
    <location>
        <begin position="680"/>
        <end position="737"/>
    </location>
</feature>
<dbReference type="AlphaFoldDB" id="A0A1N7LSN7"/>
<evidence type="ECO:0000313" key="2">
    <source>
        <dbReference type="EMBL" id="SIS76857.1"/>
    </source>
</evidence>
<dbReference type="EMBL" id="FTOA01000003">
    <property type="protein sequence ID" value="SIS76857.1"/>
    <property type="molecule type" value="Genomic_DNA"/>
</dbReference>
<dbReference type="STRING" id="80876.SAMN05421779_103533"/>
<accession>A0A1N7LSN7</accession>
<name>A0A1N7LSN7_9PROT</name>
<evidence type="ECO:0000313" key="3">
    <source>
        <dbReference type="Proteomes" id="UP000185678"/>
    </source>
</evidence>
<evidence type="ECO:0000259" key="1">
    <source>
        <dbReference type="Pfam" id="PF09299"/>
    </source>
</evidence>
<reference evidence="2 3" key="1">
    <citation type="submission" date="2017-01" db="EMBL/GenBank/DDBJ databases">
        <authorList>
            <person name="Mah S.A."/>
            <person name="Swanson W.J."/>
            <person name="Moy G.W."/>
            <person name="Vacquier V.D."/>
        </authorList>
    </citation>
    <scope>NUCLEOTIDE SEQUENCE [LARGE SCALE GENOMIC DNA]</scope>
    <source>
        <strain evidence="2 3">DSM 11589</strain>
    </source>
</reference>
<sequence length="855" mass="92100">MTAPVYLTADQFAATLGISSEMARKVLRRAGAEGKPYKGVSLDVRFEKSRSATGGSWLVNQASVDRLTAGSRNPQIAEVIALTGEGTEGSDFKGGDVVSLPVRQAVDQQAEVPTSLPQGFRLPEKQVPTCGEVCGTSAHEVGTSPHGDNVITLPVPVSPKKVPTSAPDCGSAWLTADQFASLAGITDRAARLALQAGTYRGYALTIDTVAGRGGRGGISYRVDATTLPPDLYERWRATQAPASVPGGAVITGDVSALPASALALWRLSLISDALRHPEGSAARRRALMAGAGLKLTPDGKTRRVGLRTLYDWINRYQTGGVGALNNAPKGTRGIKRVVVSRAFDDAARAAGLGPADLAAISAALELYIRSLWSEGTAGWRNISLLASTQLQALAHKAGWPQPTPDACAVNRRMVETWRDYEILAIQKRDAKAFFDHYLPRVARNRDAYAPMHLVIGDVHHLDIVVERPDGTDVYPKIIAWHDIATNRVYASLIFLERGEGVKRWHVGMSFAAMVEAWGLPRTLYLDNGSEYTWDSMMQTFADLSAACHGRIDVRMVEHESGVRDLRTRAIAAVKRARPYNAPAKPIEGLFSVLTNTIFPAMPGYIGGDRTKAKKEHVGRPPKAFSGGYEAFHEALDTALEFYHCKPQGGFLDGKSPDAALRAAIADGWQAVRIDADTLLMAFAEEERRVVRKGRVSCNGITWYADDLLTMTGQSVRVRVAPHAPDVAYILDNTGLICAAQPEQTYDYLDGAGAKEQARRAKVLHRAIAEKRRNTCRLDLVAEMGRHVQAVAAQAGGVPQIPGDVAVSLSPEAEAMASASRALADQRAERATVKAAAVEYSQFADIETEDASGLSW</sequence>
<gene>
    <name evidence="2" type="ORF">SAMN05421779_103533</name>
</gene>
<dbReference type="InterPro" id="IPR036397">
    <property type="entry name" value="RNaseH_sf"/>
</dbReference>
<protein>
    <submittedName>
        <fullName evidence="2">Mu transposase, C-terminal</fullName>
    </submittedName>
</protein>